<sequence length="247" mass="28027">MKTIAFYNLKGGVGKTAAAVNIAYLSAQSGLKTLLWDLDPQGSTSWYFEHKPRSSFKFSKLVQKKSPVGKIIEHTSIDKLDIIPADLSIRHADVHLQRHGEDKTVSDWLKPLSEEYAMVVIDCAPNISRLSESIFDAVDAMYIPLIPTHLSMQTFEKIIEFFKDHDMKQKKLRPFFSMVDRRKSLHREFCQNPPVKLKKVLSGYIPYAADIERMGTAKAPIGAFAPRSVGAIAYNEMWREIKGQLKL</sequence>
<dbReference type="InterPro" id="IPR025669">
    <property type="entry name" value="AAA_dom"/>
</dbReference>
<keyword evidence="3" id="KW-1185">Reference proteome</keyword>
<evidence type="ECO:0000313" key="3">
    <source>
        <dbReference type="Proteomes" id="UP000196027"/>
    </source>
</evidence>
<dbReference type="SUPFAM" id="SSF52540">
    <property type="entry name" value="P-loop containing nucleoside triphosphate hydrolases"/>
    <property type="match status" value="1"/>
</dbReference>
<reference evidence="2 3" key="1">
    <citation type="submission" date="2017-05" db="EMBL/GenBank/DDBJ databases">
        <title>Genomic insights into alkan degradation activity of Oleiphilus messinensis.</title>
        <authorList>
            <person name="Kozyavkin S.A."/>
            <person name="Slesarev A.I."/>
            <person name="Golyshin P.N."/>
            <person name="Korzhenkov A."/>
            <person name="Golyshina O.N."/>
            <person name="Toshchakov S.V."/>
        </authorList>
    </citation>
    <scope>NUCLEOTIDE SEQUENCE [LARGE SCALE GENOMIC DNA]</scope>
    <source>
        <strain evidence="2 3">ME102</strain>
    </source>
</reference>
<dbReference type="Gene3D" id="3.40.50.300">
    <property type="entry name" value="P-loop containing nucleotide triphosphate hydrolases"/>
    <property type="match status" value="1"/>
</dbReference>
<dbReference type="PANTHER" id="PTHR13696">
    <property type="entry name" value="P-LOOP CONTAINING NUCLEOSIDE TRIPHOSPHATE HYDROLASE"/>
    <property type="match status" value="1"/>
</dbReference>
<organism evidence="2 3">
    <name type="scientific">Oleiphilus messinensis</name>
    <dbReference type="NCBI Taxonomy" id="141451"/>
    <lineage>
        <taxon>Bacteria</taxon>
        <taxon>Pseudomonadati</taxon>
        <taxon>Pseudomonadota</taxon>
        <taxon>Gammaproteobacteria</taxon>
        <taxon>Oceanospirillales</taxon>
        <taxon>Oleiphilaceae</taxon>
        <taxon>Oleiphilus</taxon>
    </lineage>
</organism>
<evidence type="ECO:0000313" key="2">
    <source>
        <dbReference type="EMBL" id="ARU58270.1"/>
    </source>
</evidence>
<dbReference type="CDD" id="cd02042">
    <property type="entry name" value="ParAB_family"/>
    <property type="match status" value="1"/>
</dbReference>
<dbReference type="InterPro" id="IPR050678">
    <property type="entry name" value="DNA_Partitioning_ATPase"/>
</dbReference>
<proteinExistence type="predicted"/>
<dbReference type="InterPro" id="IPR027417">
    <property type="entry name" value="P-loop_NTPase"/>
</dbReference>
<dbReference type="KEGG" id="ome:OLMES_4255"/>
<dbReference type="Proteomes" id="UP000196027">
    <property type="component" value="Chromosome"/>
</dbReference>
<dbReference type="EMBL" id="CP021425">
    <property type="protein sequence ID" value="ARU58270.1"/>
    <property type="molecule type" value="Genomic_DNA"/>
</dbReference>
<feature type="domain" description="AAA" evidence="1">
    <location>
        <begin position="1"/>
        <end position="166"/>
    </location>
</feature>
<evidence type="ECO:0000259" key="1">
    <source>
        <dbReference type="Pfam" id="PF13614"/>
    </source>
</evidence>
<dbReference type="RefSeq" id="WP_087463069.1">
    <property type="nucleotide sequence ID" value="NZ_CP021425.1"/>
</dbReference>
<protein>
    <submittedName>
        <fullName evidence="2">ATPase involved in chromosome partitioning</fullName>
    </submittedName>
</protein>
<name>A0A1Y0IDD0_9GAMM</name>
<dbReference type="OrthoDB" id="9799330at2"/>
<dbReference type="AlphaFoldDB" id="A0A1Y0IDD0"/>
<accession>A0A1Y0IDD0</accession>
<dbReference type="Pfam" id="PF13614">
    <property type="entry name" value="AAA_31"/>
    <property type="match status" value="1"/>
</dbReference>
<gene>
    <name evidence="2" type="ORF">OLMES_4255</name>
</gene>
<dbReference type="PANTHER" id="PTHR13696:SF52">
    <property type="entry name" value="PARA FAMILY PROTEIN CT_582"/>
    <property type="match status" value="1"/>
</dbReference>